<dbReference type="Pfam" id="PF00047">
    <property type="entry name" value="ig"/>
    <property type="match status" value="1"/>
</dbReference>
<dbReference type="EMBL" id="JAWDJR010000001">
    <property type="protein sequence ID" value="KAK9981617.1"/>
    <property type="molecule type" value="Genomic_DNA"/>
</dbReference>
<evidence type="ECO:0000259" key="5">
    <source>
        <dbReference type="PROSITE" id="PS50835"/>
    </source>
</evidence>
<organism evidence="6 7">
    <name type="scientific">Culter alburnus</name>
    <name type="common">Topmouth culter</name>
    <dbReference type="NCBI Taxonomy" id="194366"/>
    <lineage>
        <taxon>Eukaryota</taxon>
        <taxon>Metazoa</taxon>
        <taxon>Chordata</taxon>
        <taxon>Craniata</taxon>
        <taxon>Vertebrata</taxon>
        <taxon>Euteleostomi</taxon>
        <taxon>Actinopterygii</taxon>
        <taxon>Neopterygii</taxon>
        <taxon>Teleostei</taxon>
        <taxon>Ostariophysi</taxon>
        <taxon>Cypriniformes</taxon>
        <taxon>Xenocyprididae</taxon>
        <taxon>Xenocypridinae</taxon>
        <taxon>Culter</taxon>
    </lineage>
</organism>
<dbReference type="SMART" id="SM00409">
    <property type="entry name" value="IG"/>
    <property type="match status" value="2"/>
</dbReference>
<dbReference type="InterPro" id="IPR036179">
    <property type="entry name" value="Ig-like_dom_sf"/>
</dbReference>
<dbReference type="PROSITE" id="PS50835">
    <property type="entry name" value="IG_LIKE"/>
    <property type="match status" value="1"/>
</dbReference>
<protein>
    <recommendedName>
        <fullName evidence="5">Ig-like domain-containing protein</fullName>
    </recommendedName>
</protein>
<feature type="domain" description="Ig-like" evidence="5">
    <location>
        <begin position="124"/>
        <end position="207"/>
    </location>
</feature>
<keyword evidence="3" id="KW-1133">Transmembrane helix</keyword>
<dbReference type="Proteomes" id="UP001479290">
    <property type="component" value="Unassembled WGS sequence"/>
</dbReference>
<dbReference type="InterPro" id="IPR003599">
    <property type="entry name" value="Ig_sub"/>
</dbReference>
<dbReference type="AlphaFoldDB" id="A0AAW2B8J3"/>
<feature type="transmembrane region" description="Helical" evidence="3">
    <location>
        <begin position="258"/>
        <end position="280"/>
    </location>
</feature>
<keyword evidence="1" id="KW-0393">Immunoglobulin domain</keyword>
<gene>
    <name evidence="6" type="ORF">ABG768_001141</name>
</gene>
<accession>A0AAW2B8J3</accession>
<dbReference type="PANTHER" id="PTHR46013:SF4">
    <property type="entry name" value="B-CELL RECEPTOR CD22-RELATED"/>
    <property type="match status" value="1"/>
</dbReference>
<feature type="region of interest" description="Disordered" evidence="2">
    <location>
        <begin position="327"/>
        <end position="350"/>
    </location>
</feature>
<keyword evidence="3" id="KW-0812">Transmembrane</keyword>
<evidence type="ECO:0000256" key="2">
    <source>
        <dbReference type="SAM" id="MobiDB-lite"/>
    </source>
</evidence>
<feature type="chain" id="PRO_5043598443" description="Ig-like domain-containing protein" evidence="4">
    <location>
        <begin position="19"/>
        <end position="350"/>
    </location>
</feature>
<keyword evidence="3" id="KW-0472">Membrane</keyword>
<proteinExistence type="predicted"/>
<name>A0AAW2B8J3_CULAL</name>
<evidence type="ECO:0000256" key="3">
    <source>
        <dbReference type="SAM" id="Phobius"/>
    </source>
</evidence>
<dbReference type="SUPFAM" id="SSF48726">
    <property type="entry name" value="Immunoglobulin"/>
    <property type="match status" value="3"/>
</dbReference>
<feature type="signal peptide" evidence="4">
    <location>
        <begin position="1"/>
        <end position="18"/>
    </location>
</feature>
<evidence type="ECO:0000256" key="4">
    <source>
        <dbReference type="SAM" id="SignalP"/>
    </source>
</evidence>
<feature type="region of interest" description="Disordered" evidence="2">
    <location>
        <begin position="288"/>
        <end position="311"/>
    </location>
</feature>
<dbReference type="InterPro" id="IPR013783">
    <property type="entry name" value="Ig-like_fold"/>
</dbReference>
<keyword evidence="4" id="KW-0732">Signal</keyword>
<evidence type="ECO:0000313" key="7">
    <source>
        <dbReference type="Proteomes" id="UP001479290"/>
    </source>
</evidence>
<evidence type="ECO:0000313" key="6">
    <source>
        <dbReference type="EMBL" id="KAK9981617.1"/>
    </source>
</evidence>
<reference evidence="6 7" key="1">
    <citation type="submission" date="2024-05" db="EMBL/GenBank/DDBJ databases">
        <title>A high-quality chromosomal-level genome assembly of Topmouth culter (Culter alburnus).</title>
        <authorList>
            <person name="Zhao H."/>
        </authorList>
    </citation>
    <scope>NUCLEOTIDE SEQUENCE [LARGE SCALE GENOMIC DNA]</scope>
    <source>
        <strain evidence="6">CATC2023</strain>
        <tissue evidence="6">Muscle</tissue>
    </source>
</reference>
<dbReference type="InterPro" id="IPR013151">
    <property type="entry name" value="Immunoglobulin_dom"/>
</dbReference>
<keyword evidence="7" id="KW-1185">Reference proteome</keyword>
<dbReference type="PANTHER" id="PTHR46013">
    <property type="entry name" value="VASCULAR CELL ADHESION MOLECULE 1"/>
    <property type="match status" value="1"/>
</dbReference>
<dbReference type="Gene3D" id="2.60.40.10">
    <property type="entry name" value="Immunoglobulins"/>
    <property type="match status" value="3"/>
</dbReference>
<sequence>MFRLFSLISLIVIPGICSQEWEIQYTSMMKCVLKGSTTRFSGTYKHPDHLTVTETFWTVNPVPGKAINLLNLPDYKDRVQYFLGDKTFVLKLSNVRHEDEGMYCLRIVTNKERESYLGYRGIELRVTELRVEIPEEVVEKDSPVLFCNTTCILSGTDFIWYKNGKRLSERSGTNQLLLQSVSSDDTGNYSCAARDREHLPSPAVTLSVRSVGSGQSFSISSFSSSFSGRFYCEAQNKYGSQRSASVSLSVSFAGGRTAGLYAAAGIGAALICICIIVVVIKIIRNRVTPSEEQKHRGSQQHQTVESPEDAYMTLDPKSRCSEYDTLDNMKRSCDTDEPEDQDSTYYNMGK</sequence>
<evidence type="ECO:0000256" key="1">
    <source>
        <dbReference type="ARBA" id="ARBA00023319"/>
    </source>
</evidence>
<dbReference type="InterPro" id="IPR007110">
    <property type="entry name" value="Ig-like_dom"/>
</dbReference>
<comment type="caution">
    <text evidence="6">The sequence shown here is derived from an EMBL/GenBank/DDBJ whole genome shotgun (WGS) entry which is preliminary data.</text>
</comment>